<evidence type="ECO:0000313" key="1">
    <source>
        <dbReference type="EMBL" id="KAL3677774.1"/>
    </source>
</evidence>
<sequence length="100" mass="10949">MQCTSAIDAKKRMTAVIEWTESQPVGAGVCVKKLTNKGIHTFVGMVLIDRWWPLCTVNQLIDKQGHGLKPDGSPVEMLTVTLADIEMFYSGCLACSHPVT</sequence>
<protein>
    <submittedName>
        <fullName evidence="1">Uncharacterized protein</fullName>
    </submittedName>
</protein>
<accession>A0ABD3GH47</accession>
<evidence type="ECO:0000313" key="2">
    <source>
        <dbReference type="Proteomes" id="UP001633002"/>
    </source>
</evidence>
<dbReference type="Proteomes" id="UP001633002">
    <property type="component" value="Unassembled WGS sequence"/>
</dbReference>
<proteinExistence type="predicted"/>
<reference evidence="1 2" key="1">
    <citation type="submission" date="2024-09" db="EMBL/GenBank/DDBJ databases">
        <title>Chromosome-scale assembly of Riccia sorocarpa.</title>
        <authorList>
            <person name="Paukszto L."/>
        </authorList>
    </citation>
    <scope>NUCLEOTIDE SEQUENCE [LARGE SCALE GENOMIC DNA]</scope>
    <source>
        <strain evidence="1">LP-2024</strain>
        <tissue evidence="1">Aerial parts of the thallus</tissue>
    </source>
</reference>
<dbReference type="EMBL" id="JBJQOH010000007">
    <property type="protein sequence ID" value="KAL3677774.1"/>
    <property type="molecule type" value="Genomic_DNA"/>
</dbReference>
<dbReference type="AlphaFoldDB" id="A0ABD3GH47"/>
<comment type="caution">
    <text evidence="1">The sequence shown here is derived from an EMBL/GenBank/DDBJ whole genome shotgun (WGS) entry which is preliminary data.</text>
</comment>
<organism evidence="1 2">
    <name type="scientific">Riccia sorocarpa</name>
    <dbReference type="NCBI Taxonomy" id="122646"/>
    <lineage>
        <taxon>Eukaryota</taxon>
        <taxon>Viridiplantae</taxon>
        <taxon>Streptophyta</taxon>
        <taxon>Embryophyta</taxon>
        <taxon>Marchantiophyta</taxon>
        <taxon>Marchantiopsida</taxon>
        <taxon>Marchantiidae</taxon>
        <taxon>Marchantiales</taxon>
        <taxon>Ricciaceae</taxon>
        <taxon>Riccia</taxon>
    </lineage>
</organism>
<keyword evidence="2" id="KW-1185">Reference proteome</keyword>
<name>A0ABD3GH47_9MARC</name>
<gene>
    <name evidence="1" type="ORF">R1sor_020730</name>
</gene>